<dbReference type="AlphaFoldDB" id="A0A7J2U2D1"/>
<dbReference type="GO" id="GO:0005524">
    <property type="term" value="F:ATP binding"/>
    <property type="evidence" value="ECO:0007669"/>
    <property type="project" value="UniProtKB-KW"/>
</dbReference>
<evidence type="ECO:0000256" key="3">
    <source>
        <dbReference type="ARBA" id="ARBA00022741"/>
    </source>
</evidence>
<dbReference type="GO" id="GO:0016887">
    <property type="term" value="F:ATP hydrolysis activity"/>
    <property type="evidence" value="ECO:0007669"/>
    <property type="project" value="InterPro"/>
</dbReference>
<evidence type="ECO:0000259" key="5">
    <source>
        <dbReference type="PROSITE" id="PS50893"/>
    </source>
</evidence>
<feature type="domain" description="ABC transporter" evidence="5">
    <location>
        <begin position="4"/>
        <end position="235"/>
    </location>
</feature>
<accession>A0A7J2U2D1</accession>
<comment type="similarity">
    <text evidence="1">Belongs to the ABC transporter superfamily.</text>
</comment>
<proteinExistence type="inferred from homology"/>
<gene>
    <name evidence="6" type="ORF">ENO26_02640</name>
</gene>
<protein>
    <submittedName>
        <fullName evidence="6">ABC transporter ATP-binding protein</fullName>
    </submittedName>
</protein>
<dbReference type="EMBL" id="DSEU01000015">
    <property type="protein sequence ID" value="HEM66457.1"/>
    <property type="molecule type" value="Genomic_DNA"/>
</dbReference>
<organism evidence="6">
    <name type="scientific">Ignisphaera aggregans</name>
    <dbReference type="NCBI Taxonomy" id="334771"/>
    <lineage>
        <taxon>Archaea</taxon>
        <taxon>Thermoproteota</taxon>
        <taxon>Thermoprotei</taxon>
        <taxon>Desulfurococcales</taxon>
        <taxon>Desulfurococcaceae</taxon>
        <taxon>Ignisphaera</taxon>
    </lineage>
</organism>
<dbReference type="InterPro" id="IPR003439">
    <property type="entry name" value="ABC_transporter-like_ATP-bd"/>
</dbReference>
<keyword evidence="4 6" id="KW-0067">ATP-binding</keyword>
<sequence>MYAIEAVELGKRFGGFWAVKSVTFSIRERCIVVLAGPNGAGKTTTVRMLTTVFKPSKGFARVMGFDVVKEFKEVRKRIAYLPQDYGSPGDITPFEFIIYTLMMRGFSYFDARKEARKWIELLGLEKVAKNTLRVLSGGERRKTLVAATLASNADVVLLDEPTTGLDVEARYMVLKAIKDSTKILGSTVMLTTHMLEEGQLVADYVVFINSGEVVARGEPEELLVTVPYRYRVILEGISKKCLRNRYIDLGEKVITWTRNEEEARQLADVCRPSSFLVRDVTLEDVYLYIVGEKR</sequence>
<keyword evidence="2" id="KW-0813">Transport</keyword>
<comment type="caution">
    <text evidence="6">The sequence shown here is derived from an EMBL/GenBank/DDBJ whole genome shotgun (WGS) entry which is preliminary data.</text>
</comment>
<dbReference type="Pfam" id="PF00005">
    <property type="entry name" value="ABC_tran"/>
    <property type="match status" value="1"/>
</dbReference>
<dbReference type="SMART" id="SM00382">
    <property type="entry name" value="AAA"/>
    <property type="match status" value="1"/>
</dbReference>
<evidence type="ECO:0000256" key="4">
    <source>
        <dbReference type="ARBA" id="ARBA00022840"/>
    </source>
</evidence>
<dbReference type="PROSITE" id="PS50893">
    <property type="entry name" value="ABC_TRANSPORTER_2"/>
    <property type="match status" value="1"/>
</dbReference>
<evidence type="ECO:0000256" key="1">
    <source>
        <dbReference type="ARBA" id="ARBA00005417"/>
    </source>
</evidence>
<dbReference type="PANTHER" id="PTHR42711">
    <property type="entry name" value="ABC TRANSPORTER ATP-BINDING PROTEIN"/>
    <property type="match status" value="1"/>
</dbReference>
<dbReference type="SUPFAM" id="SSF52540">
    <property type="entry name" value="P-loop containing nucleoside triphosphate hydrolases"/>
    <property type="match status" value="1"/>
</dbReference>
<dbReference type="InterPro" id="IPR003593">
    <property type="entry name" value="AAA+_ATPase"/>
</dbReference>
<evidence type="ECO:0000313" key="6">
    <source>
        <dbReference type="EMBL" id="HEM66457.1"/>
    </source>
</evidence>
<dbReference type="InterPro" id="IPR050763">
    <property type="entry name" value="ABC_transporter_ATP-binding"/>
</dbReference>
<dbReference type="Gene3D" id="3.40.50.300">
    <property type="entry name" value="P-loop containing nucleotide triphosphate hydrolases"/>
    <property type="match status" value="1"/>
</dbReference>
<keyword evidence="3" id="KW-0547">Nucleotide-binding</keyword>
<name>A0A7J2U2D1_9CREN</name>
<evidence type="ECO:0000256" key="2">
    <source>
        <dbReference type="ARBA" id="ARBA00022448"/>
    </source>
</evidence>
<dbReference type="PANTHER" id="PTHR42711:SF5">
    <property type="entry name" value="ABC TRANSPORTER ATP-BINDING PROTEIN NATA"/>
    <property type="match status" value="1"/>
</dbReference>
<dbReference type="InterPro" id="IPR027417">
    <property type="entry name" value="P-loop_NTPase"/>
</dbReference>
<reference evidence="6" key="1">
    <citation type="journal article" date="2020" name="mSystems">
        <title>Genome- and Community-Level Interaction Insights into Carbon Utilization and Element Cycling Functions of Hydrothermarchaeota in Hydrothermal Sediment.</title>
        <authorList>
            <person name="Zhou Z."/>
            <person name="Liu Y."/>
            <person name="Xu W."/>
            <person name="Pan J."/>
            <person name="Luo Z.H."/>
            <person name="Li M."/>
        </authorList>
    </citation>
    <scope>NUCLEOTIDE SEQUENCE [LARGE SCALE GENOMIC DNA]</scope>
    <source>
        <strain evidence="6">SpSt-125</strain>
    </source>
</reference>